<dbReference type="Pfam" id="PF01653">
    <property type="entry name" value="DNA_ligase_aden"/>
    <property type="match status" value="1"/>
</dbReference>
<dbReference type="InterPro" id="IPR001357">
    <property type="entry name" value="BRCT_dom"/>
</dbReference>
<dbReference type="Proteomes" id="UP000243679">
    <property type="component" value="Chromosome"/>
</dbReference>
<dbReference type="GO" id="GO:0003911">
    <property type="term" value="F:DNA ligase (NAD+) activity"/>
    <property type="evidence" value="ECO:0007669"/>
    <property type="project" value="UniProtKB-UniRule"/>
</dbReference>
<reference evidence="17 18" key="1">
    <citation type="journal article" date="2017" name="ISME J.">
        <title>An acid-tolerant ammonia-oxidizing ?-proteobacterium from soil.</title>
        <authorList>
            <person name="Hayatsu M."/>
            <person name="Tago K."/>
            <person name="Uchiyama I."/>
            <person name="Toyoda A."/>
            <person name="Wang Y."/>
            <person name="Shimomura Y."/>
            <person name="Okubo T."/>
            <person name="Kurisu F."/>
            <person name="Hirono Y."/>
            <person name="Nonaka K."/>
            <person name="Akiyama H."/>
            <person name="Itoh T."/>
            <person name="Takami H."/>
        </authorList>
    </citation>
    <scope>NUCLEOTIDE SEQUENCE [LARGE SCALE GENOMIC DNA]</scope>
    <source>
        <strain evidence="17 18">TAO100</strain>
    </source>
</reference>
<dbReference type="InterPro" id="IPR013840">
    <property type="entry name" value="DNAligase_N"/>
</dbReference>
<feature type="binding site" evidence="14">
    <location>
        <position position="411"/>
    </location>
    <ligand>
        <name>Zn(2+)</name>
        <dbReference type="ChEBI" id="CHEBI:29105"/>
    </ligand>
</feature>
<dbReference type="CDD" id="cd17748">
    <property type="entry name" value="BRCT_DNA_ligase_like"/>
    <property type="match status" value="1"/>
</dbReference>
<evidence type="ECO:0000256" key="4">
    <source>
        <dbReference type="ARBA" id="ARBA00022598"/>
    </source>
</evidence>
<dbReference type="GO" id="GO:0046872">
    <property type="term" value="F:metal ion binding"/>
    <property type="evidence" value="ECO:0007669"/>
    <property type="project" value="UniProtKB-KW"/>
</dbReference>
<dbReference type="Pfam" id="PF03119">
    <property type="entry name" value="DNA_ligase_ZBD"/>
    <property type="match status" value="1"/>
</dbReference>
<keyword evidence="18" id="KW-1185">Reference proteome</keyword>
<dbReference type="AlphaFoldDB" id="A0A1Q2SMG3"/>
<comment type="cofactor">
    <cofactor evidence="14">
        <name>Mg(2+)</name>
        <dbReference type="ChEBI" id="CHEBI:18420"/>
    </cofactor>
    <cofactor evidence="14">
        <name>Mn(2+)</name>
        <dbReference type="ChEBI" id="CHEBI:29035"/>
    </cofactor>
</comment>
<feature type="binding site" evidence="14">
    <location>
        <position position="175"/>
    </location>
    <ligand>
        <name>NAD(+)</name>
        <dbReference type="ChEBI" id="CHEBI:57540"/>
    </ligand>
</feature>
<feature type="active site" description="N6-AMP-lysine intermediate" evidence="14">
    <location>
        <position position="117"/>
    </location>
</feature>
<evidence type="ECO:0000256" key="2">
    <source>
        <dbReference type="ARBA" id="ARBA00012722"/>
    </source>
</evidence>
<dbReference type="Gene3D" id="1.10.150.20">
    <property type="entry name" value="5' to 3' exonuclease, C-terminal subdomain"/>
    <property type="match status" value="2"/>
</dbReference>
<dbReference type="FunFam" id="1.10.150.20:FF:000007">
    <property type="entry name" value="DNA ligase"/>
    <property type="match status" value="1"/>
</dbReference>
<evidence type="ECO:0000256" key="14">
    <source>
        <dbReference type="HAMAP-Rule" id="MF_01588"/>
    </source>
</evidence>
<protein>
    <recommendedName>
        <fullName evidence="3 14">DNA ligase</fullName>
        <ecNumber evidence="2 14">6.5.1.2</ecNumber>
    </recommendedName>
    <alternativeName>
        <fullName evidence="14">Polydeoxyribonucleotide synthase [NAD(+)]</fullName>
    </alternativeName>
</protein>
<dbReference type="PIRSF" id="PIRSF001604">
    <property type="entry name" value="LigA"/>
    <property type="match status" value="1"/>
</dbReference>
<name>A0A1Q2SMG3_9GAMM</name>
<dbReference type="InterPro" id="IPR018239">
    <property type="entry name" value="DNA_ligase_AS"/>
</dbReference>
<dbReference type="PANTHER" id="PTHR23389">
    <property type="entry name" value="CHROMOSOME TRANSMISSION FIDELITY FACTOR 18"/>
    <property type="match status" value="1"/>
</dbReference>
<dbReference type="InterPro" id="IPR036420">
    <property type="entry name" value="BRCT_dom_sf"/>
</dbReference>
<dbReference type="GO" id="GO:0006281">
    <property type="term" value="P:DNA repair"/>
    <property type="evidence" value="ECO:0007669"/>
    <property type="project" value="UniProtKB-KW"/>
</dbReference>
<evidence type="ECO:0000313" key="18">
    <source>
        <dbReference type="Proteomes" id="UP000243679"/>
    </source>
</evidence>
<dbReference type="Pfam" id="PF03120">
    <property type="entry name" value="OB_DNA_ligase"/>
    <property type="match status" value="1"/>
</dbReference>
<feature type="binding site" evidence="14">
    <location>
        <begin position="84"/>
        <end position="85"/>
    </location>
    <ligand>
        <name>NAD(+)</name>
        <dbReference type="ChEBI" id="CHEBI:57540"/>
    </ligand>
</feature>
<dbReference type="SMART" id="SM00292">
    <property type="entry name" value="BRCT"/>
    <property type="match status" value="1"/>
</dbReference>
<dbReference type="SMART" id="SM00532">
    <property type="entry name" value="LIGANc"/>
    <property type="match status" value="1"/>
</dbReference>
<evidence type="ECO:0000256" key="1">
    <source>
        <dbReference type="ARBA" id="ARBA00004067"/>
    </source>
</evidence>
<dbReference type="KEGG" id="ntt:TAO_0954"/>
<evidence type="ECO:0000313" key="17">
    <source>
        <dbReference type="EMBL" id="BAW80324.1"/>
    </source>
</evidence>
<comment type="caution">
    <text evidence="14">Lacks conserved residue(s) required for the propagation of feature annotation.</text>
</comment>
<dbReference type="OrthoDB" id="9759736at2"/>
<dbReference type="InterPro" id="IPR013839">
    <property type="entry name" value="DNAligase_adenylation"/>
</dbReference>
<comment type="catalytic activity">
    <reaction evidence="12 14 15">
        <text>NAD(+) + (deoxyribonucleotide)n-3'-hydroxyl + 5'-phospho-(deoxyribonucleotide)m = (deoxyribonucleotide)n+m + AMP + beta-nicotinamide D-nucleotide.</text>
        <dbReference type="EC" id="6.5.1.2"/>
    </reaction>
</comment>
<sequence length="676" mass="75400">MVAPIEAQQRAQALRISINEHNYAYYVLDDPIIPDVEYDRLFQELQDLERTYPDLIILESPTQRVGSQPLKALGEVKHSAPMLSLSNGFSKEALVDFDRRVRARLNADPISYVAEPKFDGLAVNLLYQEGVLVQGATRGDGFTGENVTHNIRTISTVPLWLRGDKIPALLEVRGEVYMPKAQFTRFNQEQAVKGNRTFINPRNAAAGSLRQLDPAITARRPLVLCCYGVGSIEPEEVLPIWHSETLIQLQQWGFPVSPNFKEVMGIEGCWEYCQQLLELRESLPYEIDGVVIKVNNLAQQRDLGVITRAPRWAIAYKFPAQEALTCLLDIEIQVGRTGVLTPVAKLSPIFVGGVMVSKATLHNEHEIQRKDIRVGDTVYVRRAGDVIPEVVKVILERRPTGSYPFKMPKQCPVCNAEVVKDTERAAARCSGGLYCPAQCKGRIKHFASRRAMDIQGLGEKLIDQLIQKALIKDVADLYQLRMDQLLILEGIGQKSATNLINAIEHSKDTTLPRFLYALGIREVGEATAQILAKEFGCLEALTAVSEEQLQQVNSIGPTIAAHIATFFRQPHNRQIIYRLQQAGVRWPEEQQHGSLFRALPLSGKTFVLTGSLESMTRNQAKAQLQHLGGKVNTSVSSKVDYLVVGAHPGSSLEKAEKLKIKLLDEAHFLRLLTSKV</sequence>
<dbReference type="Pfam" id="PF14520">
    <property type="entry name" value="HHH_5"/>
    <property type="match status" value="1"/>
</dbReference>
<keyword evidence="10 14" id="KW-0520">NAD</keyword>
<dbReference type="PROSITE" id="PS01055">
    <property type="entry name" value="DNA_LIGASE_N1"/>
    <property type="match status" value="1"/>
</dbReference>
<dbReference type="InterPro" id="IPR003583">
    <property type="entry name" value="Hlx-hairpin-Hlx_DNA-bd_motif"/>
</dbReference>
<feature type="binding site" evidence="14">
    <location>
        <position position="293"/>
    </location>
    <ligand>
        <name>NAD(+)</name>
        <dbReference type="ChEBI" id="CHEBI:57540"/>
    </ligand>
</feature>
<dbReference type="InterPro" id="IPR004149">
    <property type="entry name" value="Znf_DNAligase_C4"/>
</dbReference>
<gene>
    <name evidence="14" type="primary">ligA</name>
    <name evidence="17" type="ORF">TAO_0954</name>
</gene>
<dbReference type="InterPro" id="IPR004150">
    <property type="entry name" value="NAD_DNA_ligase_OB"/>
</dbReference>
<feature type="domain" description="BRCT" evidence="16">
    <location>
        <begin position="596"/>
        <end position="676"/>
    </location>
</feature>
<dbReference type="HAMAP" id="MF_01588">
    <property type="entry name" value="DNA_ligase_A"/>
    <property type="match status" value="1"/>
</dbReference>
<dbReference type="Gene3D" id="1.10.287.610">
    <property type="entry name" value="Helix hairpin bin"/>
    <property type="match status" value="1"/>
</dbReference>
<dbReference type="InterPro" id="IPR012340">
    <property type="entry name" value="NA-bd_OB-fold"/>
</dbReference>
<evidence type="ECO:0000256" key="5">
    <source>
        <dbReference type="ARBA" id="ARBA00022705"/>
    </source>
</evidence>
<evidence type="ECO:0000259" key="16">
    <source>
        <dbReference type="PROSITE" id="PS50172"/>
    </source>
</evidence>
<comment type="function">
    <text evidence="1 14">DNA ligase that catalyzes the formation of phosphodiester linkages between 5'-phosphoryl and 3'-hydroxyl groups in double-stranded DNA using NAD as a coenzyme and as the energy source for the reaction. It is essential for DNA replication and repair of damaged DNA.</text>
</comment>
<dbReference type="Pfam" id="PF12826">
    <property type="entry name" value="HHH_2"/>
    <property type="match status" value="1"/>
</dbReference>
<dbReference type="SMART" id="SM00278">
    <property type="entry name" value="HhH1"/>
    <property type="match status" value="4"/>
</dbReference>
<dbReference type="FunFam" id="3.30.470.30:FF:000001">
    <property type="entry name" value="DNA ligase"/>
    <property type="match status" value="1"/>
</dbReference>
<dbReference type="InterPro" id="IPR010994">
    <property type="entry name" value="RuvA_2-like"/>
</dbReference>
<dbReference type="PROSITE" id="PS01056">
    <property type="entry name" value="DNA_LIGASE_N2"/>
    <property type="match status" value="1"/>
</dbReference>
<keyword evidence="7 14" id="KW-0227">DNA damage</keyword>
<evidence type="ECO:0000256" key="13">
    <source>
        <dbReference type="ARBA" id="ARBA00060881"/>
    </source>
</evidence>
<dbReference type="GO" id="GO:0006260">
    <property type="term" value="P:DNA replication"/>
    <property type="evidence" value="ECO:0007669"/>
    <property type="project" value="UniProtKB-KW"/>
</dbReference>
<dbReference type="CDD" id="cd00114">
    <property type="entry name" value="LIGANc"/>
    <property type="match status" value="1"/>
</dbReference>
<dbReference type="SUPFAM" id="SSF50249">
    <property type="entry name" value="Nucleic acid-binding proteins"/>
    <property type="match status" value="1"/>
</dbReference>
<keyword evidence="4 14" id="KW-0436">Ligase</keyword>
<feature type="binding site" evidence="14">
    <location>
        <position position="435"/>
    </location>
    <ligand>
        <name>Zn(2+)</name>
        <dbReference type="ChEBI" id="CHEBI:29105"/>
    </ligand>
</feature>
<dbReference type="SUPFAM" id="SSF47781">
    <property type="entry name" value="RuvA domain 2-like"/>
    <property type="match status" value="1"/>
</dbReference>
<dbReference type="Gene3D" id="2.40.50.140">
    <property type="entry name" value="Nucleic acid-binding proteins"/>
    <property type="match status" value="1"/>
</dbReference>
<evidence type="ECO:0000256" key="15">
    <source>
        <dbReference type="RuleBase" id="RU000618"/>
    </source>
</evidence>
<dbReference type="FunFam" id="1.10.150.20:FF:000006">
    <property type="entry name" value="DNA ligase"/>
    <property type="match status" value="1"/>
</dbReference>
<dbReference type="InterPro" id="IPR041663">
    <property type="entry name" value="DisA/LigA_HHH"/>
</dbReference>
<evidence type="ECO:0000256" key="12">
    <source>
        <dbReference type="ARBA" id="ARBA00034005"/>
    </source>
</evidence>
<dbReference type="Gene3D" id="3.40.50.10190">
    <property type="entry name" value="BRCT domain"/>
    <property type="match status" value="1"/>
</dbReference>
<dbReference type="Gene3D" id="3.30.470.30">
    <property type="entry name" value="DNA ligase/mRNA capping enzyme"/>
    <property type="match status" value="1"/>
</dbReference>
<comment type="similarity">
    <text evidence="13 14">Belongs to the NAD-dependent DNA ligase family. LigA subfamily.</text>
</comment>
<feature type="binding site" evidence="14">
    <location>
        <position position="115"/>
    </location>
    <ligand>
        <name>NAD(+)</name>
        <dbReference type="ChEBI" id="CHEBI:57540"/>
    </ligand>
</feature>
<keyword evidence="14" id="KW-0464">Manganese</keyword>
<keyword evidence="11 14" id="KW-0234">DNA repair</keyword>
<dbReference type="FunFam" id="2.40.50.140:FF:000012">
    <property type="entry name" value="DNA ligase"/>
    <property type="match status" value="1"/>
</dbReference>
<keyword evidence="8 14" id="KW-0862">Zinc</keyword>
<organism evidence="17 18">
    <name type="scientific">Candidatus Nitrosoglobus terrae</name>
    <dbReference type="NCBI Taxonomy" id="1630141"/>
    <lineage>
        <taxon>Bacteria</taxon>
        <taxon>Pseudomonadati</taxon>
        <taxon>Pseudomonadota</taxon>
        <taxon>Gammaproteobacteria</taxon>
        <taxon>Chromatiales</taxon>
        <taxon>Chromatiaceae</taxon>
        <taxon>Candidatus Nitrosoglobus</taxon>
    </lineage>
</organism>
<dbReference type="InterPro" id="IPR001679">
    <property type="entry name" value="DNA_ligase"/>
</dbReference>
<dbReference type="Pfam" id="PF00533">
    <property type="entry name" value="BRCT"/>
    <property type="match status" value="1"/>
</dbReference>
<dbReference type="NCBIfam" id="NF005932">
    <property type="entry name" value="PRK07956.1"/>
    <property type="match status" value="1"/>
</dbReference>
<feature type="binding site" evidence="14">
    <location>
        <position position="317"/>
    </location>
    <ligand>
        <name>NAD(+)</name>
        <dbReference type="ChEBI" id="CHEBI:57540"/>
    </ligand>
</feature>
<dbReference type="NCBIfam" id="TIGR00575">
    <property type="entry name" value="dnlj"/>
    <property type="match status" value="1"/>
</dbReference>
<keyword evidence="9 14" id="KW-0460">Magnesium</keyword>
<dbReference type="FunFam" id="1.10.287.610:FF:000002">
    <property type="entry name" value="DNA ligase"/>
    <property type="match status" value="1"/>
</dbReference>
<evidence type="ECO:0000256" key="11">
    <source>
        <dbReference type="ARBA" id="ARBA00023204"/>
    </source>
</evidence>
<dbReference type="GO" id="GO:0005829">
    <property type="term" value="C:cytosol"/>
    <property type="evidence" value="ECO:0007669"/>
    <property type="project" value="TreeGrafter"/>
</dbReference>
<dbReference type="InterPro" id="IPR033136">
    <property type="entry name" value="DNA_ligase_CS"/>
</dbReference>
<feature type="binding site" evidence="14">
    <location>
        <position position="414"/>
    </location>
    <ligand>
        <name>Zn(2+)</name>
        <dbReference type="ChEBI" id="CHEBI:29105"/>
    </ligand>
</feature>
<evidence type="ECO:0000256" key="6">
    <source>
        <dbReference type="ARBA" id="ARBA00022723"/>
    </source>
</evidence>
<dbReference type="SUPFAM" id="SSF56091">
    <property type="entry name" value="DNA ligase/mRNA capping enzyme, catalytic domain"/>
    <property type="match status" value="1"/>
</dbReference>
<dbReference type="GO" id="GO:0003677">
    <property type="term" value="F:DNA binding"/>
    <property type="evidence" value="ECO:0007669"/>
    <property type="project" value="InterPro"/>
</dbReference>
<evidence type="ECO:0000256" key="8">
    <source>
        <dbReference type="ARBA" id="ARBA00022833"/>
    </source>
</evidence>
<dbReference type="RefSeq" id="WP_096526878.1">
    <property type="nucleotide sequence ID" value="NZ_AP014836.1"/>
</dbReference>
<evidence type="ECO:0000256" key="9">
    <source>
        <dbReference type="ARBA" id="ARBA00022842"/>
    </source>
</evidence>
<dbReference type="PROSITE" id="PS50172">
    <property type="entry name" value="BRCT"/>
    <property type="match status" value="1"/>
</dbReference>
<dbReference type="SUPFAM" id="SSF52113">
    <property type="entry name" value="BRCT domain"/>
    <property type="match status" value="1"/>
</dbReference>
<evidence type="ECO:0000256" key="10">
    <source>
        <dbReference type="ARBA" id="ARBA00023027"/>
    </source>
</evidence>
<accession>A0A1Q2SMG3</accession>
<dbReference type="Gene3D" id="6.20.10.30">
    <property type="match status" value="1"/>
</dbReference>
<feature type="binding site" evidence="14">
    <location>
        <begin position="35"/>
        <end position="39"/>
    </location>
    <ligand>
        <name>NAD(+)</name>
        <dbReference type="ChEBI" id="CHEBI:57540"/>
    </ligand>
</feature>
<proteinExistence type="inferred from homology"/>
<feature type="binding site" evidence="14">
    <location>
        <position position="138"/>
    </location>
    <ligand>
        <name>NAD(+)</name>
        <dbReference type="ChEBI" id="CHEBI:57540"/>
    </ligand>
</feature>
<keyword evidence="5 14" id="KW-0235">DNA replication</keyword>
<dbReference type="EMBL" id="AP014836">
    <property type="protein sequence ID" value="BAW80324.1"/>
    <property type="molecule type" value="Genomic_DNA"/>
</dbReference>
<dbReference type="EC" id="6.5.1.2" evidence="2 14"/>
<evidence type="ECO:0000256" key="7">
    <source>
        <dbReference type="ARBA" id="ARBA00022763"/>
    </source>
</evidence>
<evidence type="ECO:0000256" key="3">
    <source>
        <dbReference type="ARBA" id="ARBA00013308"/>
    </source>
</evidence>
<dbReference type="Pfam" id="PF22745">
    <property type="entry name" value="Nlig-Ia"/>
    <property type="match status" value="1"/>
</dbReference>
<dbReference type="PANTHER" id="PTHR23389:SF9">
    <property type="entry name" value="DNA LIGASE"/>
    <property type="match status" value="1"/>
</dbReference>
<keyword evidence="6 14" id="KW-0479">Metal-binding</keyword>